<dbReference type="NCBIfam" id="NF006078">
    <property type="entry name" value="PRK08224.1"/>
    <property type="match status" value="1"/>
</dbReference>
<dbReference type="InterPro" id="IPR044117">
    <property type="entry name" value="OBF_LigC-like"/>
</dbReference>
<keyword evidence="3 6" id="KW-0436">Ligase</keyword>
<dbReference type="Gene3D" id="3.30.470.30">
    <property type="entry name" value="DNA ligase/mRNA capping enzyme"/>
    <property type="match status" value="1"/>
</dbReference>
<dbReference type="GO" id="GO:0005524">
    <property type="term" value="F:ATP binding"/>
    <property type="evidence" value="ECO:0007669"/>
    <property type="project" value="InterPro"/>
</dbReference>
<dbReference type="PANTHER" id="PTHR45674:SF4">
    <property type="entry name" value="DNA LIGASE 1"/>
    <property type="match status" value="1"/>
</dbReference>
<name>A0A426JNH9_9PSEU</name>
<dbReference type="OrthoDB" id="9770771at2"/>
<dbReference type="CDD" id="cd07970">
    <property type="entry name" value="OBF_DNA_ligase_LigC"/>
    <property type="match status" value="1"/>
</dbReference>
<dbReference type="SUPFAM" id="SSF56091">
    <property type="entry name" value="DNA ligase/mRNA capping enzyme, catalytic domain"/>
    <property type="match status" value="1"/>
</dbReference>
<gene>
    <name evidence="6" type="ORF">EIL87_18845</name>
</gene>
<dbReference type="EMBL" id="RSAA01000017">
    <property type="protein sequence ID" value="RRO14792.1"/>
    <property type="molecule type" value="Genomic_DNA"/>
</dbReference>
<dbReference type="InterPro" id="IPR012340">
    <property type="entry name" value="NA-bd_OB-fold"/>
</dbReference>
<evidence type="ECO:0000256" key="4">
    <source>
        <dbReference type="ARBA" id="ARBA00034003"/>
    </source>
</evidence>
<dbReference type="PANTHER" id="PTHR45674">
    <property type="entry name" value="DNA LIGASE 1/3 FAMILY MEMBER"/>
    <property type="match status" value="1"/>
</dbReference>
<dbReference type="InterPro" id="IPR044119">
    <property type="entry name" value="Adenylation_LigC-like"/>
</dbReference>
<accession>A0A426JNH9</accession>
<dbReference type="InterPro" id="IPR050191">
    <property type="entry name" value="ATP-dep_DNA_ligase"/>
</dbReference>
<dbReference type="SUPFAM" id="SSF50249">
    <property type="entry name" value="Nucleic acid-binding proteins"/>
    <property type="match status" value="1"/>
</dbReference>
<proteinExistence type="inferred from homology"/>
<dbReference type="RefSeq" id="WP_125091876.1">
    <property type="nucleotide sequence ID" value="NZ_RSAA01000017.1"/>
</dbReference>
<evidence type="ECO:0000256" key="3">
    <source>
        <dbReference type="ARBA" id="ARBA00022598"/>
    </source>
</evidence>
<organism evidence="6 7">
    <name type="scientific">Saccharopolyspora rhizosphaerae</name>
    <dbReference type="NCBI Taxonomy" id="2492662"/>
    <lineage>
        <taxon>Bacteria</taxon>
        <taxon>Bacillati</taxon>
        <taxon>Actinomycetota</taxon>
        <taxon>Actinomycetes</taxon>
        <taxon>Pseudonocardiales</taxon>
        <taxon>Pseudonocardiaceae</taxon>
        <taxon>Saccharopolyspora</taxon>
    </lineage>
</organism>
<comment type="catalytic activity">
    <reaction evidence="4">
        <text>ATP + (deoxyribonucleotide)n-3'-hydroxyl + 5'-phospho-(deoxyribonucleotide)m = (deoxyribonucleotide)n+m + AMP + diphosphate.</text>
        <dbReference type="EC" id="6.5.1.1"/>
    </reaction>
</comment>
<keyword evidence="7" id="KW-1185">Reference proteome</keyword>
<dbReference type="AlphaFoldDB" id="A0A426JNH9"/>
<comment type="caution">
    <text evidence="6">The sequence shown here is derived from an EMBL/GenBank/DDBJ whole genome shotgun (WGS) entry which is preliminary data.</text>
</comment>
<dbReference type="InterPro" id="IPR012309">
    <property type="entry name" value="DNA_ligase_ATP-dep_C"/>
</dbReference>
<dbReference type="Pfam" id="PF01068">
    <property type="entry name" value="DNA_ligase_A_M"/>
    <property type="match status" value="1"/>
</dbReference>
<dbReference type="Gene3D" id="2.40.50.140">
    <property type="entry name" value="Nucleic acid-binding proteins"/>
    <property type="match status" value="1"/>
</dbReference>
<dbReference type="GO" id="GO:0006310">
    <property type="term" value="P:DNA recombination"/>
    <property type="evidence" value="ECO:0007669"/>
    <property type="project" value="InterPro"/>
</dbReference>
<sequence>MLPLQPPVKPMLASPIDGVPHRDGLLFEPKWDGFRCLAFVDPGEPAVLQSRTGRGLERYFPEVRTTFAQQLDRPAVLDGELVVIRHDEDGDRLDWNQLSERIHPAASRVNTLAERTPATFIAFDLLALDDRDLTDAPLSERRELLTGLGLDTSGLRTTPATEDPELAEEWFRLFEGAGLDGIIAKPLDGKYVPNKRTMFKVKHSRTADCVVAGLRWHANTEPGTAVGSLQLGLHDEHGVLHHVGVVGAFPAAKRRELADELAELITDGDHPWIGEQETERRLPGSVNRWNTNEQPIVPLRPERVVEVSYDHTEGGHPARFRHTTQFVRWRPDRDPESCDYAQLEEPVRYDLDSVLVGAVHRKDRSNG</sequence>
<dbReference type="CDD" id="cd07905">
    <property type="entry name" value="Adenylation_DNA_ligase_LigC"/>
    <property type="match status" value="1"/>
</dbReference>
<dbReference type="Pfam" id="PF04679">
    <property type="entry name" value="DNA_ligase_A_C"/>
    <property type="match status" value="1"/>
</dbReference>
<dbReference type="GO" id="GO:0003910">
    <property type="term" value="F:DNA ligase (ATP) activity"/>
    <property type="evidence" value="ECO:0007669"/>
    <property type="project" value="UniProtKB-EC"/>
</dbReference>
<evidence type="ECO:0000259" key="5">
    <source>
        <dbReference type="PROSITE" id="PS50160"/>
    </source>
</evidence>
<protein>
    <recommendedName>
        <fullName evidence="2">DNA ligase (ATP)</fullName>
        <ecNumber evidence="2">6.5.1.1</ecNumber>
    </recommendedName>
</protein>
<feature type="domain" description="ATP-dependent DNA ligase family profile" evidence="5">
    <location>
        <begin position="111"/>
        <end position="249"/>
    </location>
</feature>
<dbReference type="PROSITE" id="PS50160">
    <property type="entry name" value="DNA_LIGASE_A3"/>
    <property type="match status" value="1"/>
</dbReference>
<dbReference type="EC" id="6.5.1.1" evidence="2"/>
<evidence type="ECO:0000313" key="7">
    <source>
        <dbReference type="Proteomes" id="UP000274515"/>
    </source>
</evidence>
<comment type="similarity">
    <text evidence="1">Belongs to the ATP-dependent DNA ligase family.</text>
</comment>
<evidence type="ECO:0000256" key="2">
    <source>
        <dbReference type="ARBA" id="ARBA00012727"/>
    </source>
</evidence>
<evidence type="ECO:0000313" key="6">
    <source>
        <dbReference type="EMBL" id="RRO14792.1"/>
    </source>
</evidence>
<reference evidence="6 7" key="1">
    <citation type="submission" date="2018-11" db="EMBL/GenBank/DDBJ databases">
        <title>Saccharopolyspora rhizosphaerae sp. nov., an actinomycete isolated from rhizosphere soil in Thailand.</title>
        <authorList>
            <person name="Intra B."/>
            <person name="Euanorasetr J."/>
            <person name="Take A."/>
            <person name="Inahashi Y."/>
            <person name="Mori M."/>
            <person name="Panbangred W."/>
            <person name="Matsumoto A."/>
        </authorList>
    </citation>
    <scope>NUCLEOTIDE SEQUENCE [LARGE SCALE GENOMIC DNA]</scope>
    <source>
        <strain evidence="6 7">H219</strain>
    </source>
</reference>
<dbReference type="Proteomes" id="UP000274515">
    <property type="component" value="Unassembled WGS sequence"/>
</dbReference>
<dbReference type="InterPro" id="IPR012310">
    <property type="entry name" value="DNA_ligase_ATP-dep_cent"/>
</dbReference>
<evidence type="ECO:0000256" key="1">
    <source>
        <dbReference type="ARBA" id="ARBA00007572"/>
    </source>
</evidence>
<dbReference type="GO" id="GO:0006281">
    <property type="term" value="P:DNA repair"/>
    <property type="evidence" value="ECO:0007669"/>
    <property type="project" value="InterPro"/>
</dbReference>